<dbReference type="InterPro" id="IPR051595">
    <property type="entry name" value="GH25_Enzymes"/>
</dbReference>
<comment type="similarity">
    <text evidence="1">Belongs to the glycosyl hydrolase 25 family.</text>
</comment>
<dbReference type="GO" id="GO:0045087">
    <property type="term" value="P:innate immune response"/>
    <property type="evidence" value="ECO:0007669"/>
    <property type="project" value="TreeGrafter"/>
</dbReference>
<dbReference type="PROSITE" id="PS51904">
    <property type="entry name" value="GLYCOSYL_HYDROL_F25_2"/>
    <property type="match status" value="1"/>
</dbReference>
<organism evidence="4 5">
    <name type="scientific">Caenorhabditis angaria</name>
    <dbReference type="NCBI Taxonomy" id="860376"/>
    <lineage>
        <taxon>Eukaryota</taxon>
        <taxon>Metazoa</taxon>
        <taxon>Ecdysozoa</taxon>
        <taxon>Nematoda</taxon>
        <taxon>Chromadorea</taxon>
        <taxon>Rhabditida</taxon>
        <taxon>Rhabditina</taxon>
        <taxon>Rhabditomorpha</taxon>
        <taxon>Rhabditoidea</taxon>
        <taxon>Rhabditidae</taxon>
        <taxon>Peloderinae</taxon>
        <taxon>Caenorhabditis</taxon>
    </lineage>
</organism>
<dbReference type="EMBL" id="CANHGI010000002">
    <property type="protein sequence ID" value="CAI5442494.1"/>
    <property type="molecule type" value="Genomic_DNA"/>
</dbReference>
<dbReference type="PANTHER" id="PTHR23208">
    <property type="entry name" value="LYSOZYME PROTEIN"/>
    <property type="match status" value="1"/>
</dbReference>
<dbReference type="CDD" id="cd06416">
    <property type="entry name" value="GH25_Lys1-like"/>
    <property type="match status" value="1"/>
</dbReference>
<dbReference type="PANTHER" id="PTHR23208:SF16">
    <property type="entry name" value="LYSOZYME"/>
    <property type="match status" value="1"/>
</dbReference>
<name>A0A9P1MW56_9PELO</name>
<dbReference type="GO" id="GO:0016998">
    <property type="term" value="P:cell wall macromolecule catabolic process"/>
    <property type="evidence" value="ECO:0007669"/>
    <property type="project" value="InterPro"/>
</dbReference>
<dbReference type="SUPFAM" id="SSF51445">
    <property type="entry name" value="(Trans)glycosidases"/>
    <property type="match status" value="1"/>
</dbReference>
<accession>A0A9P1MW56</accession>
<gene>
    <name evidence="4" type="ORF">CAMP_LOCUS5131</name>
</gene>
<dbReference type="GO" id="GO:0007165">
    <property type="term" value="P:signal transduction"/>
    <property type="evidence" value="ECO:0007669"/>
    <property type="project" value="TreeGrafter"/>
</dbReference>
<comment type="caution">
    <text evidence="4">The sequence shown here is derived from an EMBL/GenBank/DDBJ whole genome shotgun (WGS) entry which is preliminary data.</text>
</comment>
<proteinExistence type="inferred from homology"/>
<reference evidence="4" key="1">
    <citation type="submission" date="2022-11" db="EMBL/GenBank/DDBJ databases">
        <authorList>
            <person name="Kikuchi T."/>
        </authorList>
    </citation>
    <scope>NUCLEOTIDE SEQUENCE</scope>
    <source>
        <strain evidence="4">PS1010</strain>
    </source>
</reference>
<dbReference type="GO" id="GO:0009253">
    <property type="term" value="P:peptidoglycan catabolic process"/>
    <property type="evidence" value="ECO:0007669"/>
    <property type="project" value="InterPro"/>
</dbReference>
<evidence type="ECO:0000256" key="2">
    <source>
        <dbReference type="ARBA" id="ARBA00022729"/>
    </source>
</evidence>
<protein>
    <recommendedName>
        <fullName evidence="6">Lysozyme</fullName>
    </recommendedName>
</protein>
<dbReference type="Pfam" id="PF01183">
    <property type="entry name" value="Glyco_hydro_25"/>
    <property type="match status" value="1"/>
</dbReference>
<evidence type="ECO:0008006" key="6">
    <source>
        <dbReference type="Google" id="ProtNLM"/>
    </source>
</evidence>
<dbReference type="Gene3D" id="3.20.20.80">
    <property type="entry name" value="Glycosidases"/>
    <property type="match status" value="1"/>
</dbReference>
<keyword evidence="5" id="KW-1185">Reference proteome</keyword>
<feature type="signal peptide" evidence="3">
    <location>
        <begin position="1"/>
        <end position="16"/>
    </location>
</feature>
<evidence type="ECO:0000313" key="5">
    <source>
        <dbReference type="Proteomes" id="UP001152747"/>
    </source>
</evidence>
<dbReference type="FunFam" id="3.20.20.80:FF:000134">
    <property type="entry name" value="Glycoside hydrolase"/>
    <property type="match status" value="1"/>
</dbReference>
<keyword evidence="2 3" id="KW-0732">Signal</keyword>
<dbReference type="InterPro" id="IPR002053">
    <property type="entry name" value="Glyco_hydro_25"/>
</dbReference>
<dbReference type="AlphaFoldDB" id="A0A9P1MW56"/>
<evidence type="ECO:0000256" key="3">
    <source>
        <dbReference type="SAM" id="SignalP"/>
    </source>
</evidence>
<dbReference type="OrthoDB" id="2251794at2759"/>
<dbReference type="InterPro" id="IPR017853">
    <property type="entry name" value="GH"/>
</dbReference>
<dbReference type="Proteomes" id="UP001152747">
    <property type="component" value="Unassembled WGS sequence"/>
</dbReference>
<evidence type="ECO:0000256" key="1">
    <source>
        <dbReference type="ARBA" id="ARBA00010646"/>
    </source>
</evidence>
<feature type="chain" id="PRO_5040246095" description="Lysozyme" evidence="3">
    <location>
        <begin position="17"/>
        <end position="213"/>
    </location>
</feature>
<sequence length="213" mass="23875">MHILLIFLVVSTVSSARHGYDFIQPITESTAACLKKAGISFVIPRLFTNLGHIDETGINNVKHARAAGIEEVDGYLFPCIGSKCPSAANQVKTVSEKLSAEKTHINTLWLDIERLNWPANHETNRKFIEELVAEAKALKHTVGIYSNYYNWEAIVGLDYHGQSSLPLWWAEYDGTPGFAKYKEFGGWKQPKIHQWHGTEKGSCDVSIDANYIP</sequence>
<dbReference type="GO" id="GO:0003796">
    <property type="term" value="F:lysozyme activity"/>
    <property type="evidence" value="ECO:0007669"/>
    <property type="project" value="InterPro"/>
</dbReference>
<evidence type="ECO:0000313" key="4">
    <source>
        <dbReference type="EMBL" id="CAI5442494.1"/>
    </source>
</evidence>